<dbReference type="RefSeq" id="WP_179511942.1">
    <property type="nucleotide sequence ID" value="NZ_JANFAV010000006.1"/>
</dbReference>
<gene>
    <name evidence="2" type="ORF">NEE01_11180</name>
</gene>
<dbReference type="SUPFAM" id="SSF56529">
    <property type="entry name" value="FAH"/>
    <property type="match status" value="1"/>
</dbReference>
<dbReference type="Gene3D" id="3.90.850.10">
    <property type="entry name" value="Fumarylacetoacetase-like, C-terminal domain"/>
    <property type="match status" value="1"/>
</dbReference>
<name>A0AA41Z890_9SPHN</name>
<proteinExistence type="predicted"/>
<evidence type="ECO:0000313" key="3">
    <source>
        <dbReference type="Proteomes" id="UP001165565"/>
    </source>
</evidence>
<dbReference type="GO" id="GO:0016787">
    <property type="term" value="F:hydrolase activity"/>
    <property type="evidence" value="ECO:0007669"/>
    <property type="project" value="UniProtKB-KW"/>
</dbReference>
<evidence type="ECO:0000259" key="1">
    <source>
        <dbReference type="Pfam" id="PF01557"/>
    </source>
</evidence>
<keyword evidence="3" id="KW-1185">Reference proteome</keyword>
<accession>A0AA41Z890</accession>
<comment type="caution">
    <text evidence="2">The sequence shown here is derived from an EMBL/GenBank/DDBJ whole genome shotgun (WGS) entry which is preliminary data.</text>
</comment>
<dbReference type="EMBL" id="JANFAV010000006">
    <property type="protein sequence ID" value="MCW6535345.1"/>
    <property type="molecule type" value="Genomic_DNA"/>
</dbReference>
<dbReference type="InterPro" id="IPR011234">
    <property type="entry name" value="Fumarylacetoacetase-like_C"/>
</dbReference>
<dbReference type="PANTHER" id="PTHR43211:SF1">
    <property type="entry name" value="BLL6422 PROTEIN"/>
    <property type="match status" value="1"/>
</dbReference>
<feature type="domain" description="Fumarylacetoacetase-like C-terminal" evidence="1">
    <location>
        <begin position="120"/>
        <end position="320"/>
    </location>
</feature>
<dbReference type="Pfam" id="PF01557">
    <property type="entry name" value="FAA_hydrolase"/>
    <property type="match status" value="1"/>
</dbReference>
<organism evidence="2 3">
    <name type="scientific">Sphingomonas lycopersici</name>
    <dbReference type="NCBI Taxonomy" id="2951807"/>
    <lineage>
        <taxon>Bacteria</taxon>
        <taxon>Pseudomonadati</taxon>
        <taxon>Pseudomonadota</taxon>
        <taxon>Alphaproteobacteria</taxon>
        <taxon>Sphingomonadales</taxon>
        <taxon>Sphingomonadaceae</taxon>
        <taxon>Sphingomonas</taxon>
    </lineage>
</organism>
<dbReference type="PANTHER" id="PTHR43211">
    <property type="entry name" value="FUMARYLACETOACETATE HYDROLASE"/>
    <property type="match status" value="1"/>
</dbReference>
<reference evidence="2" key="1">
    <citation type="submission" date="2022-06" db="EMBL/GenBank/DDBJ databases">
        <title>Sphingomonas sp. nov. isolated from rhizosphere soil of tomato.</title>
        <authorList>
            <person name="Dong H."/>
            <person name="Gao R."/>
        </authorList>
    </citation>
    <scope>NUCLEOTIDE SEQUENCE</scope>
    <source>
        <strain evidence="2">MMSM24</strain>
    </source>
</reference>
<protein>
    <submittedName>
        <fullName evidence="2">Fumarylacetoacetate hydrolase family protein</fullName>
    </submittedName>
</protein>
<dbReference type="InterPro" id="IPR036663">
    <property type="entry name" value="Fumarylacetoacetase_C_sf"/>
</dbReference>
<keyword evidence="2" id="KW-0378">Hydrolase</keyword>
<sequence length="324" mass="34309">MKLVTFRNHEGQARPGVLVGDDRVFDIAAATARDGGEMLGDMLAVITAGRAGLARIAAALADAGDTIALGEVTLLAPLPRPTQIRDCGNYEKHVRQAIAAAMQLRASATPDPAATLEKFRAAGAFEIPPVWYEQPLYYKGNPMSVVGPEAEVIRPRAAKLMDYELELGVVIGGPARDLTPENALDAVFGYTIFNDFSARDIQSRETQFRFGPAKGKDFDTGNVIGPCIVTADEIADPEALTMIARVNGVEKVRTSSGGGQHSIAATIAYISRDETLHPGDLIGLGTVGDGCGYESLTFLDDGDVVELEVEGIGVLRNRLVGQGG</sequence>
<evidence type="ECO:0000313" key="2">
    <source>
        <dbReference type="EMBL" id="MCW6535345.1"/>
    </source>
</evidence>
<dbReference type="AlphaFoldDB" id="A0AA41Z890"/>
<dbReference type="Proteomes" id="UP001165565">
    <property type="component" value="Unassembled WGS sequence"/>
</dbReference>